<feature type="region of interest" description="Disordered" evidence="11">
    <location>
        <begin position="160"/>
        <end position="182"/>
    </location>
</feature>
<dbReference type="HAMAP" id="MF_00454">
    <property type="entry name" value="FluC"/>
    <property type="match status" value="1"/>
</dbReference>
<evidence type="ECO:0000256" key="9">
    <source>
        <dbReference type="ARBA" id="ARBA00049940"/>
    </source>
</evidence>
<name>A0AAU8DRD5_9ACTN</name>
<keyword evidence="10" id="KW-0479">Metal-binding</keyword>
<dbReference type="GO" id="GO:0140114">
    <property type="term" value="P:cellular detoxification of fluoride"/>
    <property type="evidence" value="ECO:0007669"/>
    <property type="project" value="UniProtKB-UniRule"/>
</dbReference>
<dbReference type="GO" id="GO:0062054">
    <property type="term" value="F:fluoride channel activity"/>
    <property type="evidence" value="ECO:0007669"/>
    <property type="project" value="UniProtKB-UniRule"/>
</dbReference>
<evidence type="ECO:0000256" key="1">
    <source>
        <dbReference type="ARBA" id="ARBA00004651"/>
    </source>
</evidence>
<comment type="similarity">
    <text evidence="7 10">Belongs to the fluoride channel Fluc/FEX (TC 1.A.43) family.</text>
</comment>
<protein>
    <recommendedName>
        <fullName evidence="10">Fluoride-specific ion channel FluC</fullName>
    </recommendedName>
</protein>
<dbReference type="PANTHER" id="PTHR28259:SF1">
    <property type="entry name" value="FLUORIDE EXPORT PROTEIN 1-RELATED"/>
    <property type="match status" value="1"/>
</dbReference>
<keyword evidence="10" id="KW-0813">Transport</keyword>
<keyword evidence="2 10" id="KW-1003">Cell membrane</keyword>
<evidence type="ECO:0000256" key="8">
    <source>
        <dbReference type="ARBA" id="ARBA00035585"/>
    </source>
</evidence>
<evidence type="ECO:0000256" key="10">
    <source>
        <dbReference type="HAMAP-Rule" id="MF_00454"/>
    </source>
</evidence>
<proteinExistence type="inferred from homology"/>
<sequence>MRPLVLSALEPVDSDVDLDDPVQRRELRREHGAVLAVIAAGGIIGSLARYRIGLWWPARPAGMPWATVTINLTGCLLLGALMVLLTERLQPHRWVRPFLGTGVLGGFTTFSAFTVDTVLLIRADRPVTAAGYLVITGIGGVLAAAAGMAAARMGASGTGTGRLENIDPDLEDPVDGEQQTSR</sequence>
<reference evidence="12" key="1">
    <citation type="submission" date="2024-05" db="EMBL/GenBank/DDBJ databases">
        <authorList>
            <person name="Cai S.Y."/>
            <person name="Jin L.M."/>
            <person name="Li H.R."/>
        </authorList>
    </citation>
    <scope>NUCLEOTIDE SEQUENCE</scope>
    <source>
        <strain evidence="12">A5-74</strain>
    </source>
</reference>
<accession>A0AAU8DRD5</accession>
<evidence type="ECO:0000256" key="7">
    <source>
        <dbReference type="ARBA" id="ARBA00035120"/>
    </source>
</evidence>
<feature type="binding site" evidence="10">
    <location>
        <position position="105"/>
    </location>
    <ligand>
        <name>Na(+)</name>
        <dbReference type="ChEBI" id="CHEBI:29101"/>
        <note>structural</note>
    </ligand>
</feature>
<dbReference type="Pfam" id="PF02537">
    <property type="entry name" value="CRCB"/>
    <property type="match status" value="1"/>
</dbReference>
<keyword evidence="10" id="KW-0406">Ion transport</keyword>
<keyword evidence="4 10" id="KW-1133">Transmembrane helix</keyword>
<evidence type="ECO:0000256" key="6">
    <source>
        <dbReference type="ARBA" id="ARBA00023303"/>
    </source>
</evidence>
<comment type="function">
    <text evidence="9 10">Fluoride-specific ion channel. Important for reducing fluoride concentration in the cell, thus reducing its toxicity.</text>
</comment>
<dbReference type="PANTHER" id="PTHR28259">
    <property type="entry name" value="FLUORIDE EXPORT PROTEIN 1-RELATED"/>
    <property type="match status" value="1"/>
</dbReference>
<dbReference type="EMBL" id="CP159218">
    <property type="protein sequence ID" value="XCG64373.1"/>
    <property type="molecule type" value="Genomic_DNA"/>
</dbReference>
<dbReference type="InterPro" id="IPR003691">
    <property type="entry name" value="FluC"/>
</dbReference>
<evidence type="ECO:0000256" key="2">
    <source>
        <dbReference type="ARBA" id="ARBA00022475"/>
    </source>
</evidence>
<evidence type="ECO:0000256" key="3">
    <source>
        <dbReference type="ARBA" id="ARBA00022692"/>
    </source>
</evidence>
<organism evidence="12">
    <name type="scientific">Nakamurella sp. A5-74</name>
    <dbReference type="NCBI Taxonomy" id="3158264"/>
    <lineage>
        <taxon>Bacteria</taxon>
        <taxon>Bacillati</taxon>
        <taxon>Actinomycetota</taxon>
        <taxon>Actinomycetes</taxon>
        <taxon>Nakamurellales</taxon>
        <taxon>Nakamurellaceae</taxon>
        <taxon>Nakamurella</taxon>
    </lineage>
</organism>
<dbReference type="GO" id="GO:0046872">
    <property type="term" value="F:metal ion binding"/>
    <property type="evidence" value="ECO:0007669"/>
    <property type="project" value="UniProtKB-KW"/>
</dbReference>
<feature type="transmembrane region" description="Helical" evidence="10">
    <location>
        <begin position="98"/>
        <end position="123"/>
    </location>
</feature>
<feature type="compositionally biased region" description="Acidic residues" evidence="11">
    <location>
        <begin position="166"/>
        <end position="175"/>
    </location>
</feature>
<comment type="activity regulation">
    <text evidence="10">Na(+) is not transported, but it plays an essential structural role and its presence is essential for fluoride channel function.</text>
</comment>
<feature type="transmembrane region" description="Helical" evidence="10">
    <location>
        <begin position="129"/>
        <end position="151"/>
    </location>
</feature>
<dbReference type="GO" id="GO:0005886">
    <property type="term" value="C:plasma membrane"/>
    <property type="evidence" value="ECO:0007669"/>
    <property type="project" value="UniProtKB-SubCell"/>
</dbReference>
<evidence type="ECO:0000256" key="11">
    <source>
        <dbReference type="SAM" id="MobiDB-lite"/>
    </source>
</evidence>
<keyword evidence="10" id="KW-0915">Sodium</keyword>
<keyword evidence="5 10" id="KW-0472">Membrane</keyword>
<comment type="catalytic activity">
    <reaction evidence="8">
        <text>fluoride(in) = fluoride(out)</text>
        <dbReference type="Rhea" id="RHEA:76159"/>
        <dbReference type="ChEBI" id="CHEBI:17051"/>
    </reaction>
    <physiologicalReaction direction="left-to-right" evidence="8">
        <dbReference type="Rhea" id="RHEA:76160"/>
    </physiologicalReaction>
</comment>
<feature type="transmembrane region" description="Helical" evidence="10">
    <location>
        <begin position="33"/>
        <end position="52"/>
    </location>
</feature>
<keyword evidence="3 10" id="KW-0812">Transmembrane</keyword>
<feature type="transmembrane region" description="Helical" evidence="10">
    <location>
        <begin position="64"/>
        <end position="86"/>
    </location>
</feature>
<evidence type="ECO:0000256" key="5">
    <source>
        <dbReference type="ARBA" id="ARBA00023136"/>
    </source>
</evidence>
<keyword evidence="6 10" id="KW-0407">Ion channel</keyword>
<dbReference type="RefSeq" id="WP_353649986.1">
    <property type="nucleotide sequence ID" value="NZ_CP159218.1"/>
</dbReference>
<gene>
    <name evidence="10" type="primary">fluC</name>
    <name evidence="10" type="synonym">crcB</name>
    <name evidence="12" type="ORF">ABLG96_03220</name>
</gene>
<comment type="subcellular location">
    <subcellularLocation>
        <location evidence="1 10">Cell membrane</location>
        <topology evidence="1 10">Multi-pass membrane protein</topology>
    </subcellularLocation>
</comment>
<feature type="binding site" evidence="10">
    <location>
        <position position="108"/>
    </location>
    <ligand>
        <name>Na(+)</name>
        <dbReference type="ChEBI" id="CHEBI:29101"/>
        <note>structural</note>
    </ligand>
</feature>
<dbReference type="AlphaFoldDB" id="A0AAU8DRD5"/>
<evidence type="ECO:0000256" key="4">
    <source>
        <dbReference type="ARBA" id="ARBA00022989"/>
    </source>
</evidence>
<evidence type="ECO:0000313" key="12">
    <source>
        <dbReference type="EMBL" id="XCG64373.1"/>
    </source>
</evidence>